<dbReference type="PANTHER" id="PTHR13288">
    <property type="entry name" value="SPLICING FACTOR 45 SPF45"/>
    <property type="match status" value="1"/>
</dbReference>
<dbReference type="InterPro" id="IPR040052">
    <property type="entry name" value="RBM17"/>
</dbReference>
<dbReference type="SUPFAM" id="SSF54928">
    <property type="entry name" value="RNA-binding domain, RBD"/>
    <property type="match status" value="1"/>
</dbReference>
<dbReference type="InterPro" id="IPR000504">
    <property type="entry name" value="RRM_dom"/>
</dbReference>
<keyword evidence="10" id="KW-1185">Reference proteome</keyword>
<dbReference type="GO" id="GO:0045292">
    <property type="term" value="P:mRNA cis splicing, via spliceosome"/>
    <property type="evidence" value="ECO:0007669"/>
    <property type="project" value="InterPro"/>
</dbReference>
<feature type="domain" description="G-patch" evidence="8">
    <location>
        <begin position="13"/>
        <end position="59"/>
    </location>
</feature>
<evidence type="ECO:0000256" key="4">
    <source>
        <dbReference type="ARBA" id="ARBA00023187"/>
    </source>
</evidence>
<dbReference type="SMART" id="SM00361">
    <property type="entry name" value="RRM_1"/>
    <property type="match status" value="1"/>
</dbReference>
<evidence type="ECO:0000259" key="8">
    <source>
        <dbReference type="PROSITE" id="PS50174"/>
    </source>
</evidence>
<dbReference type="OMA" id="CANEMDG"/>
<dbReference type="PROSITE" id="PS50174">
    <property type="entry name" value="G_PATCH"/>
    <property type="match status" value="1"/>
</dbReference>
<evidence type="ECO:0000259" key="7">
    <source>
        <dbReference type="PROSITE" id="PS50102"/>
    </source>
</evidence>
<evidence type="ECO:0000256" key="2">
    <source>
        <dbReference type="ARBA" id="ARBA00022664"/>
    </source>
</evidence>
<evidence type="ECO:0008006" key="11">
    <source>
        <dbReference type="Google" id="ProtNLM"/>
    </source>
</evidence>
<keyword evidence="5" id="KW-0539">Nucleus</keyword>
<dbReference type="InterPro" id="IPR000467">
    <property type="entry name" value="G_patch_dom"/>
</dbReference>
<dbReference type="AlphaFoldDB" id="A0A168SUA5"/>
<dbReference type="InParanoid" id="A0A168SUA5"/>
<organism evidence="9">
    <name type="scientific">Absidia glauca</name>
    <name type="common">Pin mould</name>
    <dbReference type="NCBI Taxonomy" id="4829"/>
    <lineage>
        <taxon>Eukaryota</taxon>
        <taxon>Fungi</taxon>
        <taxon>Fungi incertae sedis</taxon>
        <taxon>Mucoromycota</taxon>
        <taxon>Mucoromycotina</taxon>
        <taxon>Mucoromycetes</taxon>
        <taxon>Mucorales</taxon>
        <taxon>Cunninghamellaceae</taxon>
        <taxon>Absidia</taxon>
    </lineage>
</organism>
<evidence type="ECO:0000313" key="9">
    <source>
        <dbReference type="EMBL" id="SAM08949.1"/>
    </source>
</evidence>
<evidence type="ECO:0000256" key="6">
    <source>
        <dbReference type="PROSITE-ProRule" id="PRU00176"/>
    </source>
</evidence>
<evidence type="ECO:0000256" key="1">
    <source>
        <dbReference type="ARBA" id="ARBA00004123"/>
    </source>
</evidence>
<dbReference type="EMBL" id="LT554937">
    <property type="protein sequence ID" value="SAM08949.1"/>
    <property type="molecule type" value="Genomic_DNA"/>
</dbReference>
<keyword evidence="2" id="KW-0507">mRNA processing</keyword>
<dbReference type="Pfam" id="PF00076">
    <property type="entry name" value="RRM_1"/>
    <property type="match status" value="1"/>
</dbReference>
<dbReference type="STRING" id="4829.A0A168SUA5"/>
<dbReference type="Pfam" id="PF01585">
    <property type="entry name" value="G-patch"/>
    <property type="match status" value="1"/>
</dbReference>
<dbReference type="GO" id="GO:0071011">
    <property type="term" value="C:precatalytic spliceosome"/>
    <property type="evidence" value="ECO:0007669"/>
    <property type="project" value="TreeGrafter"/>
</dbReference>
<keyword evidence="3 6" id="KW-0694">RNA-binding</keyword>
<keyword evidence="4" id="KW-0508">mRNA splicing</keyword>
<dbReference type="GO" id="GO:0003723">
    <property type="term" value="F:RNA binding"/>
    <property type="evidence" value="ECO:0007669"/>
    <property type="project" value="UniProtKB-UniRule"/>
</dbReference>
<proteinExistence type="predicted"/>
<evidence type="ECO:0000256" key="5">
    <source>
        <dbReference type="ARBA" id="ARBA00023242"/>
    </source>
</evidence>
<dbReference type="PROSITE" id="PS50102">
    <property type="entry name" value="RRM"/>
    <property type="match status" value="1"/>
</dbReference>
<dbReference type="PANTHER" id="PTHR13288:SF8">
    <property type="entry name" value="SPLICING FACTOR 45"/>
    <property type="match status" value="1"/>
</dbReference>
<dbReference type="InterPro" id="IPR003954">
    <property type="entry name" value="RRM_euk-type"/>
</dbReference>
<dbReference type="InterPro" id="IPR012677">
    <property type="entry name" value="Nucleotide-bd_a/b_plait_sf"/>
</dbReference>
<sequence length="152" mass="16830">MMGRPTNDPPPPPTSTAWKMMNKYGWQQGQGLGRTQDGIREALQVQARGDGSGVVLAPSRPSCVVVLKNMVGQVDDQLEQETAEECEKYGRVEQCMIYPLDDGSAVWIFIKFAHPNAAQAAVADLNGRYFDGRVVVAEEFDQDRFDRLDLAP</sequence>
<accession>A0A168SUA5</accession>
<dbReference type="Proteomes" id="UP000078561">
    <property type="component" value="Unassembled WGS sequence"/>
</dbReference>
<evidence type="ECO:0000313" key="10">
    <source>
        <dbReference type="Proteomes" id="UP000078561"/>
    </source>
</evidence>
<dbReference type="InterPro" id="IPR035979">
    <property type="entry name" value="RBD_domain_sf"/>
</dbReference>
<dbReference type="SMART" id="SM00443">
    <property type="entry name" value="G_patch"/>
    <property type="match status" value="1"/>
</dbReference>
<dbReference type="FunFam" id="3.30.70.330:FF:000382">
    <property type="entry name" value="G-patch domain-containing protein"/>
    <property type="match status" value="1"/>
</dbReference>
<name>A0A168SUA5_ABSGL</name>
<gene>
    <name evidence="9" type="primary">ABSGL_14615.1 scaffold 14663</name>
</gene>
<feature type="domain" description="RRM" evidence="7">
    <location>
        <begin position="63"/>
        <end position="142"/>
    </location>
</feature>
<dbReference type="OrthoDB" id="5411533at2759"/>
<protein>
    <recommendedName>
        <fullName evidence="11">G-patch domain-containing protein</fullName>
    </recommendedName>
</protein>
<evidence type="ECO:0000256" key="3">
    <source>
        <dbReference type="ARBA" id="ARBA00022884"/>
    </source>
</evidence>
<dbReference type="Gene3D" id="3.30.70.330">
    <property type="match status" value="1"/>
</dbReference>
<comment type="subcellular location">
    <subcellularLocation>
        <location evidence="1">Nucleus</location>
    </subcellularLocation>
</comment>
<reference evidence="9" key="1">
    <citation type="submission" date="2016-04" db="EMBL/GenBank/DDBJ databases">
        <authorList>
            <person name="Evans L.H."/>
            <person name="Alamgir A."/>
            <person name="Owens N."/>
            <person name="Weber N.D."/>
            <person name="Virtaneva K."/>
            <person name="Barbian K."/>
            <person name="Babar A."/>
            <person name="Rosenke K."/>
        </authorList>
    </citation>
    <scope>NUCLEOTIDE SEQUENCE [LARGE SCALE GENOMIC DNA]</scope>
    <source>
        <strain evidence="9">CBS 101.48</strain>
    </source>
</reference>